<dbReference type="InterPro" id="IPR029063">
    <property type="entry name" value="SAM-dependent_MTases_sf"/>
</dbReference>
<keyword evidence="2" id="KW-0808">Transferase</keyword>
<dbReference type="HOGENOM" id="CLU_024840_1_1_3"/>
<evidence type="ECO:0000313" key="3">
    <source>
        <dbReference type="EMBL" id="AFZ46389.1"/>
    </source>
</evidence>
<dbReference type="PATRIC" id="fig|292563.3.peg.427"/>
<dbReference type="EMBL" id="CP003940">
    <property type="protein sequence ID" value="AFZ46389.1"/>
    <property type="molecule type" value="Genomic_DNA"/>
</dbReference>
<evidence type="ECO:0000256" key="2">
    <source>
        <dbReference type="ARBA" id="ARBA00022679"/>
    </source>
</evidence>
<dbReference type="Proteomes" id="UP000010483">
    <property type="component" value="Chromosome"/>
</dbReference>
<dbReference type="InterPro" id="IPR038375">
    <property type="entry name" value="NDUFAF7_sf"/>
</dbReference>
<dbReference type="AlphaFoldDB" id="K9YHR9"/>
<evidence type="ECO:0000313" key="4">
    <source>
        <dbReference type="Proteomes" id="UP000010483"/>
    </source>
</evidence>
<dbReference type="Gene3D" id="3.40.50.12710">
    <property type="match status" value="1"/>
</dbReference>
<sequence>MLKGSNNSALLFEKIVDRIYTSSHKQITFAEYMEMCLYDQQYGYYNSRAIAIGKEGDFFTSSSISEDFGELLAIQIEQFWQILDKPTQFTIVEMGAGEGQLAKIILDYLAINNKDFYSHIQYLIIEKSTILKEKQQQLLPSEKYPLQWAKWDEIPSESIVGCFISNELIDAFPVHRIIKKEGKLQEIYVTVNHGKVTEKYGALSTQKINEYLTINNIDFNSPLYPDNYQTEINLYAFDILEKIAQTLKQGYVLTVDYGYDSEKYYHPQRYEGTLKCYYQHRHHNNPYVNIGLQDITSHVNFTALEKIGTSFDLEKIDFTQQALFLMALGLGDRLNNLSDGRILLSKLWQRRNQLHELINPQGLGGFGILLQGKNLNAIHRQTSLKGFVKLDESTIF</sequence>
<organism evidence="3 4">
    <name type="scientific">Cyanobacterium stanieri (strain ATCC 29140 / PCC 7202)</name>
    <dbReference type="NCBI Taxonomy" id="292563"/>
    <lineage>
        <taxon>Bacteria</taxon>
        <taxon>Bacillati</taxon>
        <taxon>Cyanobacteriota</taxon>
        <taxon>Cyanophyceae</taxon>
        <taxon>Oscillatoriophycideae</taxon>
        <taxon>Chroococcales</taxon>
        <taxon>Geminocystaceae</taxon>
        <taxon>Cyanobacterium</taxon>
    </lineage>
</organism>
<evidence type="ECO:0000256" key="1">
    <source>
        <dbReference type="ARBA" id="ARBA00022603"/>
    </source>
</evidence>
<accession>K9YHR9</accession>
<dbReference type="PANTHER" id="PTHR12049:SF7">
    <property type="entry name" value="PROTEIN ARGININE METHYLTRANSFERASE NDUFAF7, MITOCHONDRIAL"/>
    <property type="match status" value="1"/>
</dbReference>
<dbReference type="STRING" id="292563.Cyast_0409"/>
<gene>
    <name evidence="3" type="ordered locus">Cyast_0409</name>
</gene>
<evidence type="ECO:0008006" key="5">
    <source>
        <dbReference type="Google" id="ProtNLM"/>
    </source>
</evidence>
<dbReference type="eggNOG" id="COG1565">
    <property type="taxonomic scope" value="Bacteria"/>
</dbReference>
<reference evidence="4" key="1">
    <citation type="journal article" date="2013" name="Proc. Natl. Acad. Sci. U.S.A.">
        <title>Improving the coverage of the cyanobacterial phylum using diversity-driven genome sequencing.</title>
        <authorList>
            <person name="Shih P.M."/>
            <person name="Wu D."/>
            <person name="Latifi A."/>
            <person name="Axen S.D."/>
            <person name="Fewer D.P."/>
            <person name="Talla E."/>
            <person name="Calteau A."/>
            <person name="Cai F."/>
            <person name="Tandeau de Marsac N."/>
            <person name="Rippka R."/>
            <person name="Herdman M."/>
            <person name="Sivonen K."/>
            <person name="Coursin T."/>
            <person name="Laurent T."/>
            <person name="Goodwin L."/>
            <person name="Nolan M."/>
            <person name="Davenport K.W."/>
            <person name="Han C.S."/>
            <person name="Rubin E.M."/>
            <person name="Eisen J.A."/>
            <person name="Woyke T."/>
            <person name="Gugger M."/>
            <person name="Kerfeld C.A."/>
        </authorList>
    </citation>
    <scope>NUCLEOTIDE SEQUENCE [LARGE SCALE GENOMIC DNA]</scope>
    <source>
        <strain evidence="4">ATCC 29140 / PCC 7202</strain>
    </source>
</reference>
<dbReference type="InterPro" id="IPR003788">
    <property type="entry name" value="NDUFAF7"/>
</dbReference>
<dbReference type="PANTHER" id="PTHR12049">
    <property type="entry name" value="PROTEIN ARGININE METHYLTRANSFERASE NDUFAF7, MITOCHONDRIAL"/>
    <property type="match status" value="1"/>
</dbReference>
<proteinExistence type="predicted"/>
<name>K9YHR9_CYASC</name>
<dbReference type="GO" id="GO:0032259">
    <property type="term" value="P:methylation"/>
    <property type="evidence" value="ECO:0007669"/>
    <property type="project" value="UniProtKB-KW"/>
</dbReference>
<dbReference type="Pfam" id="PF02636">
    <property type="entry name" value="Methyltransf_28"/>
    <property type="match status" value="1"/>
</dbReference>
<keyword evidence="1" id="KW-0489">Methyltransferase</keyword>
<dbReference type="BioCyc" id="CSTA292563:G1353-413-MONOMER"/>
<dbReference type="SUPFAM" id="SSF53335">
    <property type="entry name" value="S-adenosyl-L-methionine-dependent methyltransferases"/>
    <property type="match status" value="1"/>
</dbReference>
<keyword evidence="4" id="KW-1185">Reference proteome</keyword>
<dbReference type="GO" id="GO:0035243">
    <property type="term" value="F:protein-arginine omega-N symmetric methyltransferase activity"/>
    <property type="evidence" value="ECO:0007669"/>
    <property type="project" value="TreeGrafter"/>
</dbReference>
<protein>
    <recommendedName>
        <fullName evidence="5">Class I SAM-dependent methyltransferase</fullName>
    </recommendedName>
</protein>
<dbReference type="KEGG" id="csn:Cyast_0409"/>